<feature type="domain" description="B12-binding N-terminal" evidence="5">
    <location>
        <begin position="1"/>
        <end position="92"/>
    </location>
</feature>
<dbReference type="PROSITE" id="PS51337">
    <property type="entry name" value="B12_BINDING_NTER"/>
    <property type="match status" value="1"/>
</dbReference>
<comment type="similarity">
    <text evidence="1">Belongs to the methylamine corrinoid protein family.</text>
</comment>
<proteinExistence type="inferred from homology"/>
<evidence type="ECO:0000259" key="4">
    <source>
        <dbReference type="PROSITE" id="PS51332"/>
    </source>
</evidence>
<dbReference type="GO" id="GO:0015948">
    <property type="term" value="P:methanogenesis"/>
    <property type="evidence" value="ECO:0007669"/>
    <property type="project" value="InterPro"/>
</dbReference>
<dbReference type="GO" id="GO:0008705">
    <property type="term" value="F:methionine synthase activity"/>
    <property type="evidence" value="ECO:0007669"/>
    <property type="project" value="TreeGrafter"/>
</dbReference>
<evidence type="ECO:0000313" key="6">
    <source>
        <dbReference type="EMBL" id="MSV25168.1"/>
    </source>
</evidence>
<comment type="caution">
    <text evidence="6">The sequence shown here is derived from an EMBL/GenBank/DDBJ whole genome shotgun (WGS) entry which is preliminary data.</text>
</comment>
<dbReference type="EMBL" id="VUNL01000008">
    <property type="protein sequence ID" value="MSV25168.1"/>
    <property type="molecule type" value="Genomic_DNA"/>
</dbReference>
<dbReference type="FunFam" id="3.40.50.280:FF:000003">
    <property type="entry name" value="Dimethylamine methyltransferase corrinoid protein"/>
    <property type="match status" value="1"/>
</dbReference>
<sequence>MSTKEEVLAKLKTCIEELDEDLGTEAAKEAVELGLDPIEAISKGLGAGMQTQSDLFDEGEVFVPQLVVAADIFENAVGIITADLSEEAKSATSMGKVLICTVESDIHDIGKNIVKTMLSASGFEVIDLGRDVSSAEVVAKAEELKVDIIAGAALMTTTMPAQRDIINLLKEDGVRDQYKCMFGGAPVSPEWVKSIGADAYAENAAEAIDQAKRLMAELRA</sequence>
<feature type="domain" description="B12-binding" evidence="4">
    <location>
        <begin position="94"/>
        <end position="220"/>
    </location>
</feature>
<dbReference type="InterPro" id="IPR036594">
    <property type="entry name" value="Meth_synthase_dom"/>
</dbReference>
<dbReference type="SUPFAM" id="SSF52242">
    <property type="entry name" value="Cobalamin (vitamin B12)-binding domain"/>
    <property type="match status" value="1"/>
</dbReference>
<keyword evidence="7" id="KW-1185">Reference proteome</keyword>
<organism evidence="6 7">
    <name type="scientific">Selenomonas montiformis</name>
    <dbReference type="NCBI Taxonomy" id="2652285"/>
    <lineage>
        <taxon>Bacteria</taxon>
        <taxon>Bacillati</taxon>
        <taxon>Bacillota</taxon>
        <taxon>Negativicutes</taxon>
        <taxon>Selenomonadales</taxon>
        <taxon>Selenomonadaceae</taxon>
        <taxon>Selenomonas</taxon>
    </lineage>
</organism>
<evidence type="ECO:0000313" key="7">
    <source>
        <dbReference type="Proteomes" id="UP000430222"/>
    </source>
</evidence>
<dbReference type="InterPro" id="IPR050554">
    <property type="entry name" value="Met_Synthase/Corrinoid"/>
</dbReference>
<dbReference type="NCBIfam" id="TIGR02370">
    <property type="entry name" value="pyl_corrinoid"/>
    <property type="match status" value="1"/>
</dbReference>
<evidence type="ECO:0000256" key="3">
    <source>
        <dbReference type="ARBA" id="ARBA00023285"/>
    </source>
</evidence>
<name>A0A6I2USK5_9FIRM</name>
<evidence type="ECO:0000256" key="2">
    <source>
        <dbReference type="ARBA" id="ARBA00022723"/>
    </source>
</evidence>
<dbReference type="InterPro" id="IPR012741">
    <property type="entry name" value="Corrinoid_p"/>
</dbReference>
<dbReference type="InterPro" id="IPR003759">
    <property type="entry name" value="Cbl-bd_cap"/>
</dbReference>
<dbReference type="GO" id="GO:0046653">
    <property type="term" value="P:tetrahydrofolate metabolic process"/>
    <property type="evidence" value="ECO:0007669"/>
    <property type="project" value="TreeGrafter"/>
</dbReference>
<dbReference type="SUPFAM" id="SSF47644">
    <property type="entry name" value="Methionine synthase domain"/>
    <property type="match status" value="1"/>
</dbReference>
<gene>
    <name evidence="6" type="ORF">FYJ78_08240</name>
</gene>
<keyword evidence="2" id="KW-0479">Metal-binding</keyword>
<dbReference type="GO" id="GO:0031419">
    <property type="term" value="F:cobalamin binding"/>
    <property type="evidence" value="ECO:0007669"/>
    <property type="project" value="InterPro"/>
</dbReference>
<dbReference type="RefSeq" id="WP_154620947.1">
    <property type="nucleotide sequence ID" value="NZ_VUNL01000008.1"/>
</dbReference>
<dbReference type="GO" id="GO:0005829">
    <property type="term" value="C:cytosol"/>
    <property type="evidence" value="ECO:0007669"/>
    <property type="project" value="TreeGrafter"/>
</dbReference>
<dbReference type="GO" id="GO:0050897">
    <property type="term" value="F:cobalt ion binding"/>
    <property type="evidence" value="ECO:0007669"/>
    <property type="project" value="InterPro"/>
</dbReference>
<dbReference type="Pfam" id="PF02607">
    <property type="entry name" value="B12-binding_2"/>
    <property type="match status" value="1"/>
</dbReference>
<reference evidence="6 7" key="1">
    <citation type="submission" date="2019-08" db="EMBL/GenBank/DDBJ databases">
        <title>In-depth cultivation of the pig gut microbiome towards novel bacterial diversity and tailored functional studies.</title>
        <authorList>
            <person name="Wylensek D."/>
            <person name="Hitch T.C.A."/>
            <person name="Clavel T."/>
        </authorList>
    </citation>
    <scope>NUCLEOTIDE SEQUENCE [LARGE SCALE GENOMIC DNA]</scope>
    <source>
        <strain evidence="7">WCA-380-WT-3B3</strain>
    </source>
</reference>
<dbReference type="PANTHER" id="PTHR45833:SF1">
    <property type="entry name" value="METHIONINE SYNTHASE"/>
    <property type="match status" value="1"/>
</dbReference>
<keyword evidence="3" id="KW-0170">Cobalt</keyword>
<protein>
    <submittedName>
        <fullName evidence="6">Dimethylamine corrinoid protein 3</fullName>
    </submittedName>
</protein>
<dbReference type="SMART" id="SM01018">
    <property type="entry name" value="B12-binding_2"/>
    <property type="match status" value="1"/>
</dbReference>
<evidence type="ECO:0000256" key="1">
    <source>
        <dbReference type="ARBA" id="ARBA00010854"/>
    </source>
</evidence>
<dbReference type="PANTHER" id="PTHR45833">
    <property type="entry name" value="METHIONINE SYNTHASE"/>
    <property type="match status" value="1"/>
</dbReference>
<dbReference type="Gene3D" id="3.40.50.280">
    <property type="entry name" value="Cobalamin-binding domain"/>
    <property type="match status" value="1"/>
</dbReference>
<dbReference type="Pfam" id="PF02310">
    <property type="entry name" value="B12-binding"/>
    <property type="match status" value="1"/>
</dbReference>
<dbReference type="InterPro" id="IPR036724">
    <property type="entry name" value="Cobalamin-bd_sf"/>
</dbReference>
<dbReference type="PROSITE" id="PS51332">
    <property type="entry name" value="B12_BINDING"/>
    <property type="match status" value="1"/>
</dbReference>
<accession>A0A6I2USK5</accession>
<evidence type="ECO:0000259" key="5">
    <source>
        <dbReference type="PROSITE" id="PS51337"/>
    </source>
</evidence>
<dbReference type="Gene3D" id="1.10.1240.10">
    <property type="entry name" value="Methionine synthase domain"/>
    <property type="match status" value="1"/>
</dbReference>
<dbReference type="AlphaFoldDB" id="A0A6I2USK5"/>
<dbReference type="GO" id="GO:0050667">
    <property type="term" value="P:homocysteine metabolic process"/>
    <property type="evidence" value="ECO:0007669"/>
    <property type="project" value="TreeGrafter"/>
</dbReference>
<dbReference type="InterPro" id="IPR006158">
    <property type="entry name" value="Cobalamin-bd"/>
</dbReference>
<dbReference type="Proteomes" id="UP000430222">
    <property type="component" value="Unassembled WGS sequence"/>
</dbReference>
<dbReference type="CDD" id="cd02070">
    <property type="entry name" value="corrinoid_protein_B12-BD"/>
    <property type="match status" value="1"/>
</dbReference>